<gene>
    <name evidence="5" type="primary">hsdS-2_1</name>
    <name evidence="5" type="ORF">NCTC8129_02689</name>
</gene>
<dbReference type="Proteomes" id="UP000254070">
    <property type="component" value="Unassembled WGS sequence"/>
</dbReference>
<dbReference type="GO" id="GO:0003677">
    <property type="term" value="F:DNA binding"/>
    <property type="evidence" value="ECO:0007669"/>
    <property type="project" value="UniProtKB-KW"/>
</dbReference>
<evidence type="ECO:0000259" key="4">
    <source>
        <dbReference type="Pfam" id="PF01420"/>
    </source>
</evidence>
<dbReference type="GO" id="GO:0009035">
    <property type="term" value="F:type I site-specific deoxyribonuclease activity"/>
    <property type="evidence" value="ECO:0007669"/>
    <property type="project" value="UniProtKB-EC"/>
</dbReference>
<keyword evidence="5" id="KW-0378">Hydrolase</keyword>
<protein>
    <submittedName>
        <fullName evidence="5">Type I restriction enzyme, S subunit</fullName>
        <ecNumber evidence="5">3.1.21.3</ecNumber>
    </submittedName>
</protein>
<name>A0A377KQ02_9ENTE</name>
<dbReference type="PANTHER" id="PTHR30408">
    <property type="entry name" value="TYPE-1 RESTRICTION ENZYME ECOKI SPECIFICITY PROTEIN"/>
    <property type="match status" value="1"/>
</dbReference>
<evidence type="ECO:0000256" key="3">
    <source>
        <dbReference type="ARBA" id="ARBA00023125"/>
    </source>
</evidence>
<feature type="domain" description="Type I restriction modification DNA specificity" evidence="4">
    <location>
        <begin position="38"/>
        <end position="178"/>
    </location>
</feature>
<organism evidence="5 6">
    <name type="scientific">Enterococcus durans</name>
    <dbReference type="NCBI Taxonomy" id="53345"/>
    <lineage>
        <taxon>Bacteria</taxon>
        <taxon>Bacillati</taxon>
        <taxon>Bacillota</taxon>
        <taxon>Bacilli</taxon>
        <taxon>Lactobacillales</taxon>
        <taxon>Enterococcaceae</taxon>
        <taxon>Enterococcus</taxon>
    </lineage>
</organism>
<dbReference type="InterPro" id="IPR052021">
    <property type="entry name" value="Type-I_RS_S_subunit"/>
</dbReference>
<sequence length="400" mass="46162">MIRFVKHLGELDLKFKLSEISSLVSEKIDIEGNVTIHNYISTDNMLTEKKGVTIAEKLPSVKKVSTFQKGDILISNIRPYFKKIWFAEFEGGCSADVLVFRPNEKVSAEFLYCLLSSDDFFDYMTVTAKGTKMPRGDKEAIKEYEVEVPSMEEQKIIAGFVFTINRKIIVASKINDNLDKLVSEIISQTLSDEVEKIPLFDYVDGLNGHAFYKDGYDEVNDGKQYFVFDLGNIDINGRFILTNKDKFFNQERLTSTLSKFILEYHDLVMIMTDRTQNMAILGKTTFITKNDYFLLNQRIYRLRVKNKIFLPFIWAYLNSNETHDYFKSVSLGTSQKYINVGQISNLEVPNISIEKATEIYQTLYPIMKKIESIQNEALNLEEIKTELLPRLLTGQIELSR</sequence>
<dbReference type="Pfam" id="PF01420">
    <property type="entry name" value="Methylase_S"/>
    <property type="match status" value="2"/>
</dbReference>
<evidence type="ECO:0000256" key="2">
    <source>
        <dbReference type="ARBA" id="ARBA00022747"/>
    </source>
</evidence>
<evidence type="ECO:0000256" key="1">
    <source>
        <dbReference type="ARBA" id="ARBA00010923"/>
    </source>
</evidence>
<dbReference type="InterPro" id="IPR044946">
    <property type="entry name" value="Restrct_endonuc_typeI_TRD_sf"/>
</dbReference>
<evidence type="ECO:0000313" key="6">
    <source>
        <dbReference type="Proteomes" id="UP000254070"/>
    </source>
</evidence>
<dbReference type="REBASE" id="429121">
    <property type="entry name" value="S.Edu8129I"/>
</dbReference>
<dbReference type="AlphaFoldDB" id="A0A377KQ02"/>
<dbReference type="GO" id="GO:0009307">
    <property type="term" value="P:DNA restriction-modification system"/>
    <property type="evidence" value="ECO:0007669"/>
    <property type="project" value="UniProtKB-KW"/>
</dbReference>
<proteinExistence type="inferred from homology"/>
<keyword evidence="2" id="KW-0680">Restriction system</keyword>
<dbReference type="SUPFAM" id="SSF116734">
    <property type="entry name" value="DNA methylase specificity domain"/>
    <property type="match status" value="2"/>
</dbReference>
<dbReference type="EC" id="3.1.21.3" evidence="5"/>
<evidence type="ECO:0000313" key="5">
    <source>
        <dbReference type="EMBL" id="STP30444.1"/>
    </source>
</evidence>
<keyword evidence="3" id="KW-0238">DNA-binding</keyword>
<comment type="similarity">
    <text evidence="1">Belongs to the type-I restriction system S methylase family.</text>
</comment>
<accession>A0A377KQ02</accession>
<feature type="domain" description="Type I restriction modification DNA specificity" evidence="4">
    <location>
        <begin position="254"/>
        <end position="377"/>
    </location>
</feature>
<reference evidence="5 6" key="1">
    <citation type="submission" date="2018-06" db="EMBL/GenBank/DDBJ databases">
        <authorList>
            <consortium name="Pathogen Informatics"/>
            <person name="Doyle S."/>
        </authorList>
    </citation>
    <scope>NUCLEOTIDE SEQUENCE [LARGE SCALE GENOMIC DNA]</scope>
    <source>
        <strain evidence="5 6">NCTC8129</strain>
    </source>
</reference>
<dbReference type="PANTHER" id="PTHR30408:SF12">
    <property type="entry name" value="TYPE I RESTRICTION ENZYME MJAVIII SPECIFICITY SUBUNIT"/>
    <property type="match status" value="1"/>
</dbReference>
<dbReference type="Gene3D" id="3.90.220.20">
    <property type="entry name" value="DNA methylase specificity domains"/>
    <property type="match status" value="2"/>
</dbReference>
<dbReference type="InterPro" id="IPR000055">
    <property type="entry name" value="Restrct_endonuc_typeI_TRD"/>
</dbReference>
<dbReference type="EMBL" id="UGIF01000002">
    <property type="protein sequence ID" value="STP30444.1"/>
    <property type="molecule type" value="Genomic_DNA"/>
</dbReference>